<evidence type="ECO:0000313" key="10">
    <source>
        <dbReference type="Proteomes" id="UP000198919"/>
    </source>
</evidence>
<keyword evidence="2" id="KW-1003">Cell membrane</keyword>
<evidence type="ECO:0000313" key="11">
    <source>
        <dbReference type="Proteomes" id="UP000224607"/>
    </source>
</evidence>
<dbReference type="PANTHER" id="PTHR30086">
    <property type="entry name" value="ARGININE EXPORTER PROTEIN ARGO"/>
    <property type="match status" value="1"/>
</dbReference>
<dbReference type="Pfam" id="PF01810">
    <property type="entry name" value="LysE"/>
    <property type="match status" value="1"/>
</dbReference>
<reference evidence="9" key="1">
    <citation type="submission" date="2016-10" db="EMBL/GenBank/DDBJ databases">
        <authorList>
            <person name="de Groot N.N."/>
        </authorList>
    </citation>
    <scope>NUCLEOTIDE SEQUENCE [LARGE SCALE GENOMIC DNA]</scope>
    <source>
        <strain evidence="9">DSM 17908</strain>
    </source>
</reference>
<feature type="transmembrane region" description="Helical" evidence="7">
    <location>
        <begin position="41"/>
        <end position="65"/>
    </location>
</feature>
<feature type="transmembrane region" description="Helical" evidence="7">
    <location>
        <begin position="188"/>
        <end position="207"/>
    </location>
</feature>
<dbReference type="EMBL" id="NITY01000009">
    <property type="protein sequence ID" value="PHM39678.1"/>
    <property type="molecule type" value="Genomic_DNA"/>
</dbReference>
<evidence type="ECO:0000256" key="6">
    <source>
        <dbReference type="ARBA" id="ARBA00023136"/>
    </source>
</evidence>
<comment type="subcellular location">
    <subcellularLocation>
        <location evidence="1">Cell membrane</location>
        <topology evidence="1">Multi-pass membrane protein</topology>
    </subcellularLocation>
</comment>
<keyword evidence="11" id="KW-1185">Reference proteome</keyword>
<reference evidence="8 11" key="3">
    <citation type="journal article" date="2017" name="Nat. Microbiol.">
        <title>Natural product diversity associated with the nematode symbionts Photorhabdus and Xenorhabdus.</title>
        <authorList>
            <person name="Tobias N.J."/>
            <person name="Wolff H."/>
            <person name="Djahanschiri B."/>
            <person name="Grundmann F."/>
            <person name="Kronenwerth M."/>
            <person name="Shi Y.M."/>
            <person name="Simonyi S."/>
            <person name="Grun P."/>
            <person name="Shapiro-Ilan D."/>
            <person name="Pidot S.J."/>
            <person name="Stinear T.P."/>
            <person name="Ebersberger I."/>
            <person name="Bode H.B."/>
        </authorList>
    </citation>
    <scope>NUCLEOTIDE SEQUENCE [LARGE SCALE GENOMIC DNA]</scope>
    <source>
        <strain evidence="8 11">DSM 17908</strain>
    </source>
</reference>
<evidence type="ECO:0000256" key="2">
    <source>
        <dbReference type="ARBA" id="ARBA00022475"/>
    </source>
</evidence>
<dbReference type="PIRSF" id="PIRSF006324">
    <property type="entry name" value="LeuE"/>
    <property type="match status" value="1"/>
</dbReference>
<dbReference type="InterPro" id="IPR036259">
    <property type="entry name" value="MFS_trans_sf"/>
</dbReference>
<proteinExistence type="predicted"/>
<accession>A0A1I3UIJ1</accession>
<feature type="transmembrane region" description="Helical" evidence="7">
    <location>
        <begin position="153"/>
        <end position="176"/>
    </location>
</feature>
<dbReference type="GO" id="GO:0005886">
    <property type="term" value="C:plasma membrane"/>
    <property type="evidence" value="ECO:0007669"/>
    <property type="project" value="UniProtKB-SubCell"/>
</dbReference>
<reference evidence="10" key="2">
    <citation type="submission" date="2016-10" db="EMBL/GenBank/DDBJ databases">
        <authorList>
            <person name="Varghese N."/>
            <person name="Submissions S."/>
        </authorList>
    </citation>
    <scope>NUCLEOTIDE SEQUENCE [LARGE SCALE GENOMIC DNA]</scope>
    <source>
        <strain evidence="10">DSM 17908</strain>
    </source>
</reference>
<evidence type="ECO:0000256" key="3">
    <source>
        <dbReference type="ARBA" id="ARBA00022692"/>
    </source>
</evidence>
<gene>
    <name evidence="9" type="ORF">SAMN05421680_11730</name>
    <name evidence="8" type="ORF">Xmau_02687</name>
</gene>
<dbReference type="Proteomes" id="UP000198919">
    <property type="component" value="Unassembled WGS sequence"/>
</dbReference>
<dbReference type="Proteomes" id="UP000224607">
    <property type="component" value="Unassembled WGS sequence"/>
</dbReference>
<dbReference type="RefSeq" id="WP_092512471.1">
    <property type="nucleotide sequence ID" value="NZ_CAWNQB010000089.1"/>
</dbReference>
<feature type="transmembrane region" description="Helical" evidence="7">
    <location>
        <begin position="6"/>
        <end position="29"/>
    </location>
</feature>
<evidence type="ECO:0000256" key="1">
    <source>
        <dbReference type="ARBA" id="ARBA00004651"/>
    </source>
</evidence>
<dbReference type="InterPro" id="IPR001123">
    <property type="entry name" value="LeuE-type"/>
</dbReference>
<evidence type="ECO:0000256" key="7">
    <source>
        <dbReference type="SAM" id="Phobius"/>
    </source>
</evidence>
<evidence type="ECO:0000313" key="9">
    <source>
        <dbReference type="EMBL" id="SFJ82860.1"/>
    </source>
</evidence>
<evidence type="ECO:0000313" key="8">
    <source>
        <dbReference type="EMBL" id="PHM39678.1"/>
    </source>
</evidence>
<dbReference type="OrthoDB" id="581870at2"/>
<evidence type="ECO:0000256" key="5">
    <source>
        <dbReference type="ARBA" id="ARBA00022989"/>
    </source>
</evidence>
<organism evidence="9 10">
    <name type="scientific">Xenorhabdus mauleonii</name>
    <dbReference type="NCBI Taxonomy" id="351675"/>
    <lineage>
        <taxon>Bacteria</taxon>
        <taxon>Pseudomonadati</taxon>
        <taxon>Pseudomonadota</taxon>
        <taxon>Gammaproteobacteria</taxon>
        <taxon>Enterobacterales</taxon>
        <taxon>Morganellaceae</taxon>
        <taxon>Xenorhabdus</taxon>
    </lineage>
</organism>
<sequence>MIPIETLATFISVSTFLCLLPGPDNIFVLNQSAINGRKAGVSITFGLCIGLLIHTSLVAFGISAIIRANAVAFECIRILGVIYLTYLAWGAFKAKPVSFKSSNEKPNQTSKLIKTGLIMNLSNPKIIIFFLAFLPQFTTSSQNIPSIPFQLLYLGLMFAIISFLVFTFISYLSGFLSSILSDKPSIQIILNKITSLIFIALAINLAISRF</sequence>
<keyword evidence="6 7" id="KW-0472">Membrane</keyword>
<keyword evidence="3 7" id="KW-0812">Transmembrane</keyword>
<dbReference type="SUPFAM" id="SSF103473">
    <property type="entry name" value="MFS general substrate transporter"/>
    <property type="match status" value="1"/>
</dbReference>
<keyword evidence="4" id="KW-0029">Amino-acid transport</keyword>
<dbReference type="PANTHER" id="PTHR30086:SF20">
    <property type="entry name" value="ARGININE EXPORTER PROTEIN ARGO-RELATED"/>
    <property type="match status" value="1"/>
</dbReference>
<keyword evidence="4" id="KW-0813">Transport</keyword>
<dbReference type="GO" id="GO:0015171">
    <property type="term" value="F:amino acid transmembrane transporter activity"/>
    <property type="evidence" value="ECO:0007669"/>
    <property type="project" value="TreeGrafter"/>
</dbReference>
<dbReference type="AlphaFoldDB" id="A0A1I3UIJ1"/>
<dbReference type="EMBL" id="FORG01000017">
    <property type="protein sequence ID" value="SFJ82860.1"/>
    <property type="molecule type" value="Genomic_DNA"/>
</dbReference>
<feature type="transmembrane region" description="Helical" evidence="7">
    <location>
        <begin position="71"/>
        <end position="92"/>
    </location>
</feature>
<name>A0A1I3UIJ1_9GAMM</name>
<protein>
    <submittedName>
        <fullName evidence="8">Lysine transporter LysE</fullName>
    </submittedName>
    <submittedName>
        <fullName evidence="9">Threonine/homoserine/homoserine lactone efflux protein</fullName>
    </submittedName>
</protein>
<evidence type="ECO:0000256" key="4">
    <source>
        <dbReference type="ARBA" id="ARBA00022970"/>
    </source>
</evidence>
<keyword evidence="5 7" id="KW-1133">Transmembrane helix</keyword>
<feature type="transmembrane region" description="Helical" evidence="7">
    <location>
        <begin position="112"/>
        <end position="133"/>
    </location>
</feature>